<dbReference type="Pfam" id="PF00015">
    <property type="entry name" value="MCPsignal"/>
    <property type="match status" value="1"/>
</dbReference>
<keyword evidence="3" id="KW-0807">Transducer</keyword>
<evidence type="ECO:0000256" key="1">
    <source>
        <dbReference type="ARBA" id="ARBA00022500"/>
    </source>
</evidence>
<keyword evidence="1" id="KW-0145">Chemotaxis</keyword>
<evidence type="ECO:0000313" key="7">
    <source>
        <dbReference type="Proteomes" id="UP000177515"/>
    </source>
</evidence>
<dbReference type="PANTHER" id="PTHR43531">
    <property type="entry name" value="PROTEIN ICFG"/>
    <property type="match status" value="1"/>
</dbReference>
<dbReference type="EMBL" id="CP017755">
    <property type="protein sequence ID" value="AOZ09274.1"/>
    <property type="molecule type" value="Genomic_DNA"/>
</dbReference>
<evidence type="ECO:0000256" key="2">
    <source>
        <dbReference type="ARBA" id="ARBA00029447"/>
    </source>
</evidence>
<proteinExistence type="inferred from homology"/>
<feature type="domain" description="Methyl-accepting transducer" evidence="5">
    <location>
        <begin position="290"/>
        <end position="519"/>
    </location>
</feature>
<feature type="transmembrane region" description="Helical" evidence="4">
    <location>
        <begin position="26"/>
        <end position="55"/>
    </location>
</feature>
<evidence type="ECO:0000256" key="3">
    <source>
        <dbReference type="PROSITE-ProRule" id="PRU00284"/>
    </source>
</evidence>
<reference evidence="6 7" key="1">
    <citation type="submission" date="2016-10" db="EMBL/GenBank/DDBJ databases">
        <title>Complete genome sequences of three Cupriavidus strains isolated from various Malaysian environments.</title>
        <authorList>
            <person name="Abdullah A.A.-A."/>
            <person name="Shafie N.A.H."/>
            <person name="Lau N.S."/>
        </authorList>
    </citation>
    <scope>NUCLEOTIDE SEQUENCE [LARGE SCALE GENOMIC DNA]</scope>
    <source>
        <strain evidence="6 7">USMAA1020</strain>
    </source>
</reference>
<dbReference type="InterPro" id="IPR051310">
    <property type="entry name" value="MCP_chemotaxis"/>
</dbReference>
<dbReference type="Proteomes" id="UP000177515">
    <property type="component" value="Chromosome 2"/>
</dbReference>
<protein>
    <submittedName>
        <fullName evidence="6">Chemotaxis protein</fullName>
    </submittedName>
</protein>
<dbReference type="PANTHER" id="PTHR43531:SF11">
    <property type="entry name" value="METHYL-ACCEPTING CHEMOTAXIS PROTEIN 3"/>
    <property type="match status" value="1"/>
</dbReference>
<gene>
    <name evidence="6" type="ORF">BKK80_26085</name>
</gene>
<dbReference type="RefSeq" id="WP_071020659.1">
    <property type="nucleotide sequence ID" value="NZ_CP017755.1"/>
</dbReference>
<comment type="similarity">
    <text evidence="2">Belongs to the methyl-accepting chemotaxis (MCP) protein family.</text>
</comment>
<dbReference type="InterPro" id="IPR004090">
    <property type="entry name" value="Chemotax_Me-accpt_rcpt"/>
</dbReference>
<dbReference type="SUPFAM" id="SSF58104">
    <property type="entry name" value="Methyl-accepting chemotaxis protein (MCP) signaling domain"/>
    <property type="match status" value="1"/>
</dbReference>
<keyword evidence="4" id="KW-0472">Membrane</keyword>
<evidence type="ECO:0000313" key="6">
    <source>
        <dbReference type="EMBL" id="AOZ09274.1"/>
    </source>
</evidence>
<keyword evidence="7" id="KW-1185">Reference proteome</keyword>
<dbReference type="InterPro" id="IPR004089">
    <property type="entry name" value="MCPsignal_dom"/>
</dbReference>
<keyword evidence="4" id="KW-1133">Transmembrane helix</keyword>
<evidence type="ECO:0000256" key="4">
    <source>
        <dbReference type="SAM" id="Phobius"/>
    </source>
</evidence>
<evidence type="ECO:0000259" key="5">
    <source>
        <dbReference type="PROSITE" id="PS50111"/>
    </source>
</evidence>
<organism evidence="6 7">
    <name type="scientific">Cupriavidus malaysiensis</name>
    <dbReference type="NCBI Taxonomy" id="367825"/>
    <lineage>
        <taxon>Bacteria</taxon>
        <taxon>Pseudomonadati</taxon>
        <taxon>Pseudomonadota</taxon>
        <taxon>Betaproteobacteria</taxon>
        <taxon>Burkholderiales</taxon>
        <taxon>Burkholderiaceae</taxon>
        <taxon>Cupriavidus</taxon>
    </lineage>
</organism>
<name>A0ABM6FBZ7_9BURK</name>
<keyword evidence="4" id="KW-0812">Transmembrane</keyword>
<dbReference type="PRINTS" id="PR00260">
    <property type="entry name" value="CHEMTRNSDUCR"/>
</dbReference>
<dbReference type="Gene3D" id="1.10.287.950">
    <property type="entry name" value="Methyl-accepting chemotaxis protein"/>
    <property type="match status" value="1"/>
</dbReference>
<dbReference type="PROSITE" id="PS50111">
    <property type="entry name" value="CHEMOTAXIS_TRANSDUC_2"/>
    <property type="match status" value="1"/>
</dbReference>
<sequence>MSQVLKLKLAGRILPDAPAWLARLPLAARLCAAFALVYLFGAAVGLSGIVNLVSIKQMTDTLYQRDMNGAIAAAHAQTALEQIGRAQLALTMATSTSERDAAGADVDAGLRRLDGALDHVKQAAPDRVASLLAERAAAGKLIASYVDLVKRQPLDTLQFDSAVSVDGHFVSEALQKLGAHMETLRAQQERQAADTVAHVAGKQIAAQTMTAVLLGASLLAAVGLAWLAARSLTAELGGEPRAAAQVANRIASGDLTASIPLRAGDRGSLLYYLGGMRDQLAGVLERIHRSTLEITAASQGVAGGNQELSARTAQQVQALAEAAASVGRLTTLVEQAHQQALESSEMARRARAATDAGIAVVREMSGAMDAVHAHSRSISEIVAVIESIAFQTNILALNAAVEAARAGAAGRGFAVVAQEVRALAQRSATSAREIGTLIGDAGREIESGARLSGEVVRAMSGIENAVAHSHELADGLRVLAEEQAGGIRAAGAAIGRLEQTTQQNAALVDDLSAQGSRLDDQAAALAADVARFRF</sequence>
<feature type="transmembrane region" description="Helical" evidence="4">
    <location>
        <begin position="211"/>
        <end position="229"/>
    </location>
</feature>
<accession>A0ABM6FBZ7</accession>
<dbReference type="SMART" id="SM00283">
    <property type="entry name" value="MA"/>
    <property type="match status" value="1"/>
</dbReference>